<dbReference type="InterPro" id="IPR036188">
    <property type="entry name" value="FAD/NAD-bd_sf"/>
</dbReference>
<feature type="domain" description="Amine oxidase" evidence="2">
    <location>
        <begin position="18"/>
        <end position="407"/>
    </location>
</feature>
<dbReference type="SUPFAM" id="SSF51905">
    <property type="entry name" value="FAD/NAD(P)-binding domain"/>
    <property type="match status" value="1"/>
</dbReference>
<dbReference type="GO" id="GO:0016491">
    <property type="term" value="F:oxidoreductase activity"/>
    <property type="evidence" value="ECO:0007669"/>
    <property type="project" value="InterPro"/>
</dbReference>
<dbReference type="Proteomes" id="UP000460435">
    <property type="component" value="Unassembled WGS sequence"/>
</dbReference>
<dbReference type="PANTHER" id="PTHR43563:SF1">
    <property type="entry name" value="AMINE OXIDASE [FLAVIN-CONTAINING] B"/>
    <property type="match status" value="1"/>
</dbReference>
<organism evidence="3 4">
    <name type="scientific">Phytoactinopolyspora mesophila</name>
    <dbReference type="NCBI Taxonomy" id="2650750"/>
    <lineage>
        <taxon>Bacteria</taxon>
        <taxon>Bacillati</taxon>
        <taxon>Actinomycetota</taxon>
        <taxon>Actinomycetes</taxon>
        <taxon>Jiangellales</taxon>
        <taxon>Jiangellaceae</taxon>
        <taxon>Phytoactinopolyspora</taxon>
    </lineage>
</organism>
<dbReference type="InterPro" id="IPR050703">
    <property type="entry name" value="Flavin_MAO"/>
</dbReference>
<accession>A0A7K3M4V6</accession>
<keyword evidence="4" id="KW-1185">Reference proteome</keyword>
<dbReference type="Pfam" id="PF01593">
    <property type="entry name" value="Amino_oxidase"/>
    <property type="match status" value="1"/>
</dbReference>
<evidence type="ECO:0000313" key="3">
    <source>
        <dbReference type="EMBL" id="NDL58285.1"/>
    </source>
</evidence>
<dbReference type="AlphaFoldDB" id="A0A7K3M4V6"/>
<protein>
    <submittedName>
        <fullName evidence="3">FAD-dependent oxidoreductase</fullName>
    </submittedName>
</protein>
<comment type="similarity">
    <text evidence="1">Belongs to the flavin monoamine oxidase family.</text>
</comment>
<dbReference type="InterPro" id="IPR002937">
    <property type="entry name" value="Amino_oxidase"/>
</dbReference>
<dbReference type="PRINTS" id="PR00419">
    <property type="entry name" value="ADXRDTASE"/>
</dbReference>
<dbReference type="EMBL" id="WLZY01000004">
    <property type="protein sequence ID" value="NDL58285.1"/>
    <property type="molecule type" value="Genomic_DNA"/>
</dbReference>
<gene>
    <name evidence="3" type="ORF">F7O44_14510</name>
</gene>
<dbReference type="Gene3D" id="3.50.50.60">
    <property type="entry name" value="FAD/NAD(P)-binding domain"/>
    <property type="match status" value="1"/>
</dbReference>
<evidence type="ECO:0000256" key="1">
    <source>
        <dbReference type="ARBA" id="ARBA00005995"/>
    </source>
</evidence>
<comment type="caution">
    <text evidence="3">The sequence shown here is derived from an EMBL/GenBank/DDBJ whole genome shotgun (WGS) entry which is preliminary data.</text>
</comment>
<dbReference type="PANTHER" id="PTHR43563">
    <property type="entry name" value="AMINE OXIDASE"/>
    <property type="match status" value="1"/>
</dbReference>
<evidence type="ECO:0000259" key="2">
    <source>
        <dbReference type="Pfam" id="PF01593"/>
    </source>
</evidence>
<name>A0A7K3M4V6_9ACTN</name>
<sequence>MVTVTEHVRVVVVGAGAAGLAAALELRRAGAEVTVLEARPRVGGRIHTVTFPDGRWANAGAEWVNSDHHLVRELAAAYGLALIPARGFEAFVVEGRLHEEEPSELSVIGDALERLANGLTDPDAPWRDRFALDLDRRNVAEWLDELRPPDTARAWIETYARGEYMVEPHELSLAVMALAVRLDTADTAFRFADGTAALVEAMTRDLGSERIRLGEPVQRIEHDASGVSVVTHHAEYEADDVVVTAPLPAVDQITIDPAIEVPSVGQGRGGKLLVPYPSRGWDRVEGDADVDAAFDFVYENAPDQPGSGRVLTAYGTRVIGDDDVHHAFATWFPDLETPDGDAIAAWWSTEPETGCTYSAFRPGDLPALARIREPFGRIHLAGEHTEVVNGYVESALRSGRRVANRILERASSGQIGGEFPR</sequence>
<proteinExistence type="inferred from homology"/>
<reference evidence="3 4" key="1">
    <citation type="submission" date="2019-11" db="EMBL/GenBank/DDBJ databases">
        <authorList>
            <person name="Li X.-J."/>
            <person name="Feng X.-M."/>
        </authorList>
    </citation>
    <scope>NUCLEOTIDE SEQUENCE [LARGE SCALE GENOMIC DNA]</scope>
    <source>
        <strain evidence="3 4">XMNu-373</strain>
    </source>
</reference>
<evidence type="ECO:0000313" key="4">
    <source>
        <dbReference type="Proteomes" id="UP000460435"/>
    </source>
</evidence>